<dbReference type="RefSeq" id="XP_042926677.1">
    <property type="nucleotide sequence ID" value="XM_043061525.1"/>
</dbReference>
<organism evidence="2 3">
    <name type="scientific">Chlamydomonas reinhardtii</name>
    <name type="common">Chlamydomonas smithii</name>
    <dbReference type="NCBI Taxonomy" id="3055"/>
    <lineage>
        <taxon>Eukaryota</taxon>
        <taxon>Viridiplantae</taxon>
        <taxon>Chlorophyta</taxon>
        <taxon>core chlorophytes</taxon>
        <taxon>Chlorophyceae</taxon>
        <taxon>CS clade</taxon>
        <taxon>Chlamydomonadales</taxon>
        <taxon>Chlamydomonadaceae</taxon>
        <taxon>Chlamydomonas</taxon>
    </lineage>
</organism>
<dbReference type="EMBL" id="CM008964">
    <property type="protein sequence ID" value="PNW86032.1"/>
    <property type="molecule type" value="Genomic_DNA"/>
</dbReference>
<feature type="region of interest" description="Disordered" evidence="1">
    <location>
        <begin position="476"/>
        <end position="504"/>
    </location>
</feature>
<dbReference type="KEGG" id="cre:CHLRE_03g207153v5"/>
<dbReference type="SUPFAM" id="SSF52047">
    <property type="entry name" value="RNI-like"/>
    <property type="match status" value="1"/>
</dbReference>
<feature type="region of interest" description="Disordered" evidence="1">
    <location>
        <begin position="1"/>
        <end position="30"/>
    </location>
</feature>
<proteinExistence type="predicted"/>
<dbReference type="Gramene" id="PNW86032">
    <property type="protein sequence ID" value="PNW86032"/>
    <property type="gene ID" value="CHLRE_03g207153v5"/>
</dbReference>
<dbReference type="AlphaFoldDB" id="A0A2K3DZR7"/>
<gene>
    <name evidence="2" type="ORF">CHLRE_03g207153v5</name>
</gene>
<evidence type="ECO:0000256" key="1">
    <source>
        <dbReference type="SAM" id="MobiDB-lite"/>
    </source>
</evidence>
<dbReference type="OrthoDB" id="548585at2759"/>
<accession>A0A2K3DZR7</accession>
<evidence type="ECO:0000313" key="2">
    <source>
        <dbReference type="EMBL" id="PNW86032.1"/>
    </source>
</evidence>
<feature type="compositionally biased region" description="Low complexity" evidence="1">
    <location>
        <begin position="116"/>
        <end position="126"/>
    </location>
</feature>
<protein>
    <submittedName>
        <fullName evidence="2">Uncharacterized protein</fullName>
    </submittedName>
</protein>
<name>A0A2K3DZR7_CHLRE</name>
<feature type="compositionally biased region" description="Gly residues" evidence="1">
    <location>
        <begin position="476"/>
        <end position="493"/>
    </location>
</feature>
<feature type="compositionally biased region" description="Low complexity" evidence="1">
    <location>
        <begin position="494"/>
        <end position="504"/>
    </location>
</feature>
<dbReference type="InParanoid" id="A0A2K3DZR7"/>
<sequence>MDAPRPASVGAVSGDSKPDPATDPAPGLGGLTPELWQLVYGAASSASSSSASSTGAAVALRDVLRGRAVCRGFRAALPKALRSAVLDRPLSQADLLWVCRTFPHLQQLELRSRPTAAAAAPTTATARNWAGGGRGAEKEEEDDEEEEEAGGVRDWSHWGDWSGRRRRRQAAQQQQALDLSPAAGVWLPHLQELTVTFTPLRTCVFTSANTPRLQRLAVMQLQDSGPLDAFHLQLPELTCASLDGVSVRDGSGFGASLSACPRLRAFTAGRLLGVHGSHHLALPACQQLCLHRCEDLRGLRLWAPRLQLLDLTGCMSLSRVELVADEEALGGRSGAVPSGAGGPQVLLAPERGAAGSAAAPASKEQLLSPGLSRTGVALAPAGPAAADGTASVVGASGSYSAAAGPAPDTSAAPVVVDLSGTLASSTTLQHLKSHPRVQKLLLLPEGAGACSSSSSGGGGAGDGGGGAVGLAGASGGGPGSGGGSGELGRGAGAGPVVSAGEGSGSAVGAAREEAATAAVSHLAAALAGASLHY</sequence>
<feature type="region of interest" description="Disordered" evidence="1">
    <location>
        <begin position="116"/>
        <end position="157"/>
    </location>
</feature>
<reference evidence="2 3" key="1">
    <citation type="journal article" date="2007" name="Science">
        <title>The Chlamydomonas genome reveals the evolution of key animal and plant functions.</title>
        <authorList>
            <person name="Merchant S.S."/>
            <person name="Prochnik S.E."/>
            <person name="Vallon O."/>
            <person name="Harris E.H."/>
            <person name="Karpowicz S.J."/>
            <person name="Witman G.B."/>
            <person name="Terry A."/>
            <person name="Salamov A."/>
            <person name="Fritz-Laylin L.K."/>
            <person name="Marechal-Drouard L."/>
            <person name="Marshall W.F."/>
            <person name="Qu L.H."/>
            <person name="Nelson D.R."/>
            <person name="Sanderfoot A.A."/>
            <person name="Spalding M.H."/>
            <person name="Kapitonov V.V."/>
            <person name="Ren Q."/>
            <person name="Ferris P."/>
            <person name="Lindquist E."/>
            <person name="Shapiro H."/>
            <person name="Lucas S.M."/>
            <person name="Grimwood J."/>
            <person name="Schmutz J."/>
            <person name="Cardol P."/>
            <person name="Cerutti H."/>
            <person name="Chanfreau G."/>
            <person name="Chen C.L."/>
            <person name="Cognat V."/>
            <person name="Croft M.T."/>
            <person name="Dent R."/>
            <person name="Dutcher S."/>
            <person name="Fernandez E."/>
            <person name="Fukuzawa H."/>
            <person name="Gonzalez-Ballester D."/>
            <person name="Gonzalez-Halphen D."/>
            <person name="Hallmann A."/>
            <person name="Hanikenne M."/>
            <person name="Hippler M."/>
            <person name="Inwood W."/>
            <person name="Jabbari K."/>
            <person name="Kalanon M."/>
            <person name="Kuras R."/>
            <person name="Lefebvre P.A."/>
            <person name="Lemaire S.D."/>
            <person name="Lobanov A.V."/>
            <person name="Lohr M."/>
            <person name="Manuell A."/>
            <person name="Meier I."/>
            <person name="Mets L."/>
            <person name="Mittag M."/>
            <person name="Mittelmeier T."/>
            <person name="Moroney J.V."/>
            <person name="Moseley J."/>
            <person name="Napoli C."/>
            <person name="Nedelcu A.M."/>
            <person name="Niyogi K."/>
            <person name="Novoselov S.V."/>
            <person name="Paulsen I.T."/>
            <person name="Pazour G."/>
            <person name="Purton S."/>
            <person name="Ral J.P."/>
            <person name="Riano-Pachon D.M."/>
            <person name="Riekhof W."/>
            <person name="Rymarquis L."/>
            <person name="Schroda M."/>
            <person name="Stern D."/>
            <person name="Umen J."/>
            <person name="Willows R."/>
            <person name="Wilson N."/>
            <person name="Zimmer S.L."/>
            <person name="Allmer J."/>
            <person name="Balk J."/>
            <person name="Bisova K."/>
            <person name="Chen C.J."/>
            <person name="Elias M."/>
            <person name="Gendler K."/>
            <person name="Hauser C."/>
            <person name="Lamb M.R."/>
            <person name="Ledford H."/>
            <person name="Long J.C."/>
            <person name="Minagawa J."/>
            <person name="Page M.D."/>
            <person name="Pan J."/>
            <person name="Pootakham W."/>
            <person name="Roje S."/>
            <person name="Rose A."/>
            <person name="Stahlberg E."/>
            <person name="Terauchi A.M."/>
            <person name="Yang P."/>
            <person name="Ball S."/>
            <person name="Bowler C."/>
            <person name="Dieckmann C.L."/>
            <person name="Gladyshev V.N."/>
            <person name="Green P."/>
            <person name="Jorgensen R."/>
            <person name="Mayfield S."/>
            <person name="Mueller-Roeber B."/>
            <person name="Rajamani S."/>
            <person name="Sayre R.T."/>
            <person name="Brokstein P."/>
            <person name="Dubchak I."/>
            <person name="Goodstein D."/>
            <person name="Hornick L."/>
            <person name="Huang Y.W."/>
            <person name="Jhaveri J."/>
            <person name="Luo Y."/>
            <person name="Martinez D."/>
            <person name="Ngau W.C."/>
            <person name="Otillar B."/>
            <person name="Poliakov A."/>
            <person name="Porter A."/>
            <person name="Szajkowski L."/>
            <person name="Werner G."/>
            <person name="Zhou K."/>
            <person name="Grigoriev I.V."/>
            <person name="Rokhsar D.S."/>
            <person name="Grossman A.R."/>
        </authorList>
    </citation>
    <scope>NUCLEOTIDE SEQUENCE [LARGE SCALE GENOMIC DNA]</scope>
    <source>
        <strain evidence="3">CC-503</strain>
    </source>
</reference>
<evidence type="ECO:0000313" key="3">
    <source>
        <dbReference type="Proteomes" id="UP000006906"/>
    </source>
</evidence>
<keyword evidence="3" id="KW-1185">Reference proteome</keyword>
<dbReference type="STRING" id="3055.A0A2K3DZR7"/>
<dbReference type="GeneID" id="5724946"/>
<feature type="compositionally biased region" description="Acidic residues" evidence="1">
    <location>
        <begin position="138"/>
        <end position="149"/>
    </location>
</feature>
<dbReference type="Proteomes" id="UP000006906">
    <property type="component" value="Chromosome 3"/>
</dbReference>